<dbReference type="EMBL" id="CP012673">
    <property type="protein sequence ID" value="AUX44520.1"/>
    <property type="molecule type" value="Genomic_DNA"/>
</dbReference>
<protein>
    <recommendedName>
        <fullName evidence="5">DUF3089 domain-containing protein</fullName>
    </recommendedName>
</protein>
<accession>A0A2L0EZ11</accession>
<keyword evidence="2" id="KW-0812">Transmembrane</keyword>
<organism evidence="3 4">
    <name type="scientific">Sorangium cellulosum</name>
    <name type="common">Polyangium cellulosum</name>
    <dbReference type="NCBI Taxonomy" id="56"/>
    <lineage>
        <taxon>Bacteria</taxon>
        <taxon>Pseudomonadati</taxon>
        <taxon>Myxococcota</taxon>
        <taxon>Polyangia</taxon>
        <taxon>Polyangiales</taxon>
        <taxon>Polyangiaceae</taxon>
        <taxon>Sorangium</taxon>
    </lineage>
</organism>
<dbReference type="OrthoDB" id="9794645at2"/>
<feature type="compositionally biased region" description="Basic and acidic residues" evidence="1">
    <location>
        <begin position="52"/>
        <end position="66"/>
    </location>
</feature>
<keyword evidence="2" id="KW-0472">Membrane</keyword>
<dbReference type="AlphaFoldDB" id="A0A2L0EZ11"/>
<reference evidence="3 4" key="1">
    <citation type="submission" date="2015-09" db="EMBL/GenBank/DDBJ databases">
        <title>Sorangium comparison.</title>
        <authorList>
            <person name="Zaburannyi N."/>
            <person name="Bunk B."/>
            <person name="Overmann J."/>
            <person name="Mueller R."/>
        </authorList>
    </citation>
    <scope>NUCLEOTIDE SEQUENCE [LARGE SCALE GENOMIC DNA]</scope>
    <source>
        <strain evidence="3 4">So ce26</strain>
    </source>
</reference>
<proteinExistence type="predicted"/>
<gene>
    <name evidence="3" type="ORF">SOCE26_059840</name>
</gene>
<keyword evidence="2" id="KW-1133">Transmembrane helix</keyword>
<name>A0A2L0EZ11_SORCE</name>
<dbReference type="Proteomes" id="UP000238348">
    <property type="component" value="Chromosome"/>
</dbReference>
<dbReference type="InterPro" id="IPR021440">
    <property type="entry name" value="DUF3089"/>
</dbReference>
<evidence type="ECO:0000256" key="1">
    <source>
        <dbReference type="SAM" id="MobiDB-lite"/>
    </source>
</evidence>
<sequence>MRKSVRWALWGGLGVVAIGAIAWLNVGALVRLAMTPEGRFDAAALPPAPDYADDRSWSALPERDDAGDPSPTGAPAVDQRRAAADVFYVHSTSYVGSGWNAGTEDAATNEATDRGATGIQATPFNGCCAVYAPRYRQANGMAFTRPSADGDRALEVAYGDVRRAFDAFNARRGAGRPFVLAAHSQGTVMAERLLYEAISGTALRDQLVAAYLIGGAVTASGLRERAPDIPACGAASDVRCVVAWNARGAAYVPSDFEMHRPDPRERLCTNPLSWRTDGALAPAALNLGAVFLESDDKAPRAGFAGAQCAGGTLLLHDVGAAPRNLPSRVLDHVLGDGNYHAIEFQLFFMNLRENAASRVAAFLSGST</sequence>
<evidence type="ECO:0008006" key="5">
    <source>
        <dbReference type="Google" id="ProtNLM"/>
    </source>
</evidence>
<dbReference type="SUPFAM" id="SSF53474">
    <property type="entry name" value="alpha/beta-Hydrolases"/>
    <property type="match status" value="1"/>
</dbReference>
<dbReference type="Pfam" id="PF11288">
    <property type="entry name" value="DUF3089"/>
    <property type="match status" value="1"/>
</dbReference>
<evidence type="ECO:0000313" key="3">
    <source>
        <dbReference type="EMBL" id="AUX44520.1"/>
    </source>
</evidence>
<evidence type="ECO:0000256" key="2">
    <source>
        <dbReference type="SAM" id="Phobius"/>
    </source>
</evidence>
<feature type="transmembrane region" description="Helical" evidence="2">
    <location>
        <begin position="7"/>
        <end position="26"/>
    </location>
</feature>
<dbReference type="RefSeq" id="WP_104983035.1">
    <property type="nucleotide sequence ID" value="NZ_CP012673.1"/>
</dbReference>
<evidence type="ECO:0000313" key="4">
    <source>
        <dbReference type="Proteomes" id="UP000238348"/>
    </source>
</evidence>
<dbReference type="InterPro" id="IPR029058">
    <property type="entry name" value="AB_hydrolase_fold"/>
</dbReference>
<feature type="region of interest" description="Disordered" evidence="1">
    <location>
        <begin position="45"/>
        <end position="76"/>
    </location>
</feature>